<dbReference type="RefSeq" id="WP_150077095.1">
    <property type="nucleotide sequence ID" value="NZ_VWOX01000007.1"/>
</dbReference>
<dbReference type="EMBL" id="VWOX01000007">
    <property type="protein sequence ID" value="KAA5542677.1"/>
    <property type="molecule type" value="Genomic_DNA"/>
</dbReference>
<reference evidence="1 2" key="1">
    <citation type="submission" date="2019-08" db="EMBL/GenBank/DDBJ databases">
        <authorList>
            <person name="Dhanesh K."/>
            <person name="Kumar G."/>
            <person name="Sasikala C."/>
            <person name="Venkata Ramana C."/>
        </authorList>
    </citation>
    <scope>NUCLEOTIDE SEQUENCE [LARGE SCALE GENOMIC DNA]</scope>
    <source>
        <strain evidence="1 2">JC645</strain>
    </source>
</reference>
<accession>A0A5M6D585</accession>
<keyword evidence="2" id="KW-1185">Reference proteome</keyword>
<name>A0A5M6D585_9BACT</name>
<sequence>MSRQFHHEVHPKTVGVMTGICAALYDLGRHDELERQAREGVMHATTLGYGNGISTLENFLILSFLQRGLAAKRIAGLEKYLKSETQIDSNDQNEPAETGLLRLRLQSDLVGGLAAFGGTNR</sequence>
<evidence type="ECO:0000313" key="1">
    <source>
        <dbReference type="EMBL" id="KAA5542677.1"/>
    </source>
</evidence>
<gene>
    <name evidence="1" type="ORF">FYK55_14185</name>
</gene>
<dbReference type="AlphaFoldDB" id="A0A5M6D585"/>
<proteinExistence type="predicted"/>
<protein>
    <submittedName>
        <fullName evidence="1">Uncharacterized protein</fullName>
    </submittedName>
</protein>
<comment type="caution">
    <text evidence="1">The sequence shown here is derived from an EMBL/GenBank/DDBJ whole genome shotgun (WGS) entry which is preliminary data.</text>
</comment>
<evidence type="ECO:0000313" key="2">
    <source>
        <dbReference type="Proteomes" id="UP000324479"/>
    </source>
</evidence>
<dbReference type="Proteomes" id="UP000324479">
    <property type="component" value="Unassembled WGS sequence"/>
</dbReference>
<organism evidence="1 2">
    <name type="scientific">Roseiconus nitratireducens</name>
    <dbReference type="NCBI Taxonomy" id="2605748"/>
    <lineage>
        <taxon>Bacteria</taxon>
        <taxon>Pseudomonadati</taxon>
        <taxon>Planctomycetota</taxon>
        <taxon>Planctomycetia</taxon>
        <taxon>Pirellulales</taxon>
        <taxon>Pirellulaceae</taxon>
        <taxon>Roseiconus</taxon>
    </lineage>
</organism>